<organism evidence="1 2">
    <name type="scientific">Clostridium felsineum</name>
    <dbReference type="NCBI Taxonomy" id="36839"/>
    <lineage>
        <taxon>Bacteria</taxon>
        <taxon>Bacillati</taxon>
        <taxon>Bacillota</taxon>
        <taxon>Clostridia</taxon>
        <taxon>Eubacteriales</taxon>
        <taxon>Clostridiaceae</taxon>
        <taxon>Clostridium</taxon>
    </lineage>
</organism>
<gene>
    <name evidence="1" type="ORF">CROST_027470</name>
</gene>
<dbReference type="InterPro" id="IPR035948">
    <property type="entry name" value="YwqG-like_sf"/>
</dbReference>
<dbReference type="SUPFAM" id="SSF103032">
    <property type="entry name" value="Hypothetical protein YwqG"/>
    <property type="match status" value="1"/>
</dbReference>
<dbReference type="KEGG" id="crw:CROST_027470"/>
<sequence>MKKIDELLEEYELTDIKDYIYKNIKNSIYLSLTGEDDYKVQGVSRVGGYPDVPEKFEWPSTKDGEPMTFIAQLNLKEISLSDENDFLPKGGILYFFMGIDEPAYDIEHKVVFVEADKNLMIRKPDKVTVLEEDYEESFVPYKIESKACVEIPNYAYMDYDIIEDSDEYFSLEESIRFENQGENYIGKIYGYPEDQHNDSELEAALKIIANHKYSYSSKDKEKLIAALNGDEGKADAEINDIVMLLEIDSNSKIGFSWWDCGVIHFFIRKEDLKNRNFDKTYLSLYSS</sequence>
<dbReference type="Pfam" id="PF09234">
    <property type="entry name" value="DUF1963"/>
    <property type="match status" value="1"/>
</dbReference>
<dbReference type="Gene3D" id="2.30.320.10">
    <property type="entry name" value="YwqG-like"/>
    <property type="match status" value="1"/>
</dbReference>
<dbReference type="RefSeq" id="WP_077832060.1">
    <property type="nucleotide sequence ID" value="NZ_CP096983.1"/>
</dbReference>
<accession>A0A1S8KX01</accession>
<dbReference type="PANTHER" id="PTHR36436:SF6">
    <property type="entry name" value="SLL5081 PROTEIN"/>
    <property type="match status" value="1"/>
</dbReference>
<proteinExistence type="predicted"/>
<dbReference type="PANTHER" id="PTHR36436">
    <property type="entry name" value="SLL5081 PROTEIN"/>
    <property type="match status" value="1"/>
</dbReference>
<evidence type="ECO:0000313" key="2">
    <source>
        <dbReference type="Proteomes" id="UP000190951"/>
    </source>
</evidence>
<protein>
    <submittedName>
        <fullName evidence="1">Uncharacterized protein</fullName>
    </submittedName>
</protein>
<dbReference type="InterPro" id="IPR015315">
    <property type="entry name" value="DUF1963"/>
</dbReference>
<dbReference type="Proteomes" id="UP000190951">
    <property type="component" value="Chromosome"/>
</dbReference>
<dbReference type="EMBL" id="CP096983">
    <property type="protein sequence ID" value="URZ12030.1"/>
    <property type="molecule type" value="Genomic_DNA"/>
</dbReference>
<reference evidence="1 2" key="1">
    <citation type="submission" date="2022-04" db="EMBL/GenBank/DDBJ databases">
        <title>Genome sequence of C. roseum typestrain.</title>
        <authorList>
            <person name="Poehlein A."/>
            <person name="Schoch T."/>
            <person name="Duerre P."/>
            <person name="Daniel R."/>
        </authorList>
    </citation>
    <scope>NUCLEOTIDE SEQUENCE [LARGE SCALE GENOMIC DNA]</scope>
    <source>
        <strain evidence="1 2">DSM 7320</strain>
    </source>
</reference>
<keyword evidence="2" id="KW-1185">Reference proteome</keyword>
<evidence type="ECO:0000313" key="1">
    <source>
        <dbReference type="EMBL" id="URZ12030.1"/>
    </source>
</evidence>
<name>A0A1S8KX01_9CLOT</name>
<dbReference type="STRING" id="84029.CROST_46480"/>
<dbReference type="AlphaFoldDB" id="A0A1S8KX01"/>